<organism evidence="2 3">
    <name type="scientific">Bimuria novae-zelandiae CBS 107.79</name>
    <dbReference type="NCBI Taxonomy" id="1447943"/>
    <lineage>
        <taxon>Eukaryota</taxon>
        <taxon>Fungi</taxon>
        <taxon>Dikarya</taxon>
        <taxon>Ascomycota</taxon>
        <taxon>Pezizomycotina</taxon>
        <taxon>Dothideomycetes</taxon>
        <taxon>Pleosporomycetidae</taxon>
        <taxon>Pleosporales</taxon>
        <taxon>Massarineae</taxon>
        <taxon>Didymosphaeriaceae</taxon>
        <taxon>Bimuria</taxon>
    </lineage>
</organism>
<proteinExistence type="predicted"/>
<reference evidence="2" key="1">
    <citation type="journal article" date="2020" name="Stud. Mycol.">
        <title>101 Dothideomycetes genomes: a test case for predicting lifestyles and emergence of pathogens.</title>
        <authorList>
            <person name="Haridas S."/>
            <person name="Albert R."/>
            <person name="Binder M."/>
            <person name="Bloem J."/>
            <person name="Labutti K."/>
            <person name="Salamov A."/>
            <person name="Andreopoulos B."/>
            <person name="Baker S."/>
            <person name="Barry K."/>
            <person name="Bills G."/>
            <person name="Bluhm B."/>
            <person name="Cannon C."/>
            <person name="Castanera R."/>
            <person name="Culley D."/>
            <person name="Daum C."/>
            <person name="Ezra D."/>
            <person name="Gonzalez J."/>
            <person name="Henrissat B."/>
            <person name="Kuo A."/>
            <person name="Liang C."/>
            <person name="Lipzen A."/>
            <person name="Lutzoni F."/>
            <person name="Magnuson J."/>
            <person name="Mondo S."/>
            <person name="Nolan M."/>
            <person name="Ohm R."/>
            <person name="Pangilinan J."/>
            <person name="Park H.-J."/>
            <person name="Ramirez L."/>
            <person name="Alfaro M."/>
            <person name="Sun H."/>
            <person name="Tritt A."/>
            <person name="Yoshinaga Y."/>
            <person name="Zwiers L.-H."/>
            <person name="Turgeon B."/>
            <person name="Goodwin S."/>
            <person name="Spatafora J."/>
            <person name="Crous P."/>
            <person name="Grigoriev I."/>
        </authorList>
    </citation>
    <scope>NUCLEOTIDE SEQUENCE</scope>
    <source>
        <strain evidence="2">CBS 107.79</strain>
    </source>
</reference>
<evidence type="ECO:0000313" key="3">
    <source>
        <dbReference type="Proteomes" id="UP000800036"/>
    </source>
</evidence>
<dbReference type="OrthoDB" id="3932329at2759"/>
<dbReference type="Pfam" id="PF00646">
    <property type="entry name" value="F-box"/>
    <property type="match status" value="1"/>
</dbReference>
<evidence type="ECO:0000259" key="1">
    <source>
        <dbReference type="Pfam" id="PF00646"/>
    </source>
</evidence>
<protein>
    <recommendedName>
        <fullName evidence="1">F-box domain-containing protein</fullName>
    </recommendedName>
</protein>
<feature type="domain" description="F-box" evidence="1">
    <location>
        <begin position="240"/>
        <end position="272"/>
    </location>
</feature>
<accession>A0A6A5UST4</accession>
<dbReference type="InterPro" id="IPR001810">
    <property type="entry name" value="F-box_dom"/>
</dbReference>
<dbReference type="AlphaFoldDB" id="A0A6A5UST4"/>
<keyword evidence="3" id="KW-1185">Reference proteome</keyword>
<dbReference type="Proteomes" id="UP000800036">
    <property type="component" value="Unassembled WGS sequence"/>
</dbReference>
<evidence type="ECO:0000313" key="2">
    <source>
        <dbReference type="EMBL" id="KAF1967758.1"/>
    </source>
</evidence>
<sequence length="366" mass="41656">MGVPGTFCVVCGCGFANAWDDLEPEIQDAATITDDERVAQDFVENHTSDDFEWLENIRLFGLQSSIKSFRNGNLSQQCCLRADTFEEEPAFFDGITWTEGIDFSSSEFGDLETLVPNAKGDRLFAMHAECAEITRLVVNAKAEGLTSGGSLHSLRALYDALQHRCDEYFSEFNVIEWDYYGASQYWGYDRWEYEPGFEKYVASPLRDDGLDTFIANTLKPAAHMQCVPTSVPVNDALSKLECLPLEIIQDIAAFLPSASVLHLRSCSRTLRERLPLNQRFFRNGLFTGDLIPHIFDLNPDLRRMMQHRVPDGEDPNEYWDWRAIARKLVNHKAIAISDPRDTGLPHGFWNRCRVWTLVEEAQRPAP</sequence>
<dbReference type="EMBL" id="ML976728">
    <property type="protein sequence ID" value="KAF1967758.1"/>
    <property type="molecule type" value="Genomic_DNA"/>
</dbReference>
<name>A0A6A5UST4_9PLEO</name>
<gene>
    <name evidence="2" type="ORF">BU23DRAFT_602658</name>
</gene>
<dbReference type="CDD" id="cd09917">
    <property type="entry name" value="F-box_SF"/>
    <property type="match status" value="1"/>
</dbReference>